<gene>
    <name evidence="1" type="ORF">PROSTU_01894</name>
</gene>
<comment type="caution">
    <text evidence="1">The sequence shown here is derived from an EMBL/GenBank/DDBJ whole genome shotgun (WGS) entry which is preliminary data.</text>
</comment>
<proteinExistence type="predicted"/>
<dbReference type="RefSeq" id="WP_004918421.1">
    <property type="nucleotide sequence ID" value="NZ_DS607663.1"/>
</dbReference>
<dbReference type="EMBL" id="ABJD02000101">
    <property type="protein sequence ID" value="EDU58717.1"/>
    <property type="molecule type" value="Genomic_DNA"/>
</dbReference>
<dbReference type="AlphaFoldDB" id="A0AA86YHS1"/>
<reference evidence="2" key="1">
    <citation type="submission" date="2008-04" db="EMBL/GenBank/DDBJ databases">
        <title>Draft genome sequence of Providencia stuartii (ATCC 25827).</title>
        <authorList>
            <person name="Sudarsanam P."/>
            <person name="Ley R."/>
            <person name="Guruge J."/>
            <person name="Turnbaugh P.J."/>
            <person name="Mahowald M."/>
            <person name="Liep D."/>
            <person name="Gordon J."/>
        </authorList>
    </citation>
    <scope>NUCLEOTIDE SEQUENCE [LARGE SCALE GENOMIC DNA]</scope>
    <source>
        <strain evidence="2">ATCC 25827</strain>
    </source>
</reference>
<accession>A0AA86YHS1</accession>
<name>A0AA86YHS1_PROST</name>
<sequence>MSIESELAYLKSAKNKVLEFIDETPAENVISLASWKSQLAKLDKKINELEQRASQ</sequence>
<dbReference type="Proteomes" id="UP000004506">
    <property type="component" value="Unassembled WGS sequence"/>
</dbReference>
<evidence type="ECO:0000313" key="2">
    <source>
        <dbReference type="Proteomes" id="UP000004506"/>
    </source>
</evidence>
<reference evidence="1 2" key="3">
    <citation type="submission" date="2008-05" db="EMBL/GenBank/DDBJ databases">
        <authorList>
            <person name="Fulton L."/>
            <person name="Clifton S."/>
            <person name="Fulton B."/>
            <person name="Xu J."/>
            <person name="Minx P."/>
            <person name="Pepin K.H."/>
            <person name="Johnson M."/>
            <person name="Thiruvilangam P."/>
            <person name="Bhonagiri V."/>
            <person name="Nash W.E."/>
            <person name="Mardis E.R."/>
            <person name="Wilson R.K."/>
        </authorList>
    </citation>
    <scope>NUCLEOTIDE SEQUENCE [LARGE SCALE GENOMIC DNA]</scope>
    <source>
        <strain evidence="1 2">ATCC 25827</strain>
    </source>
</reference>
<reference evidence="2" key="2">
    <citation type="submission" date="2008-04" db="EMBL/GenBank/DDBJ databases">
        <title>Draft genome sequence of Providencia stuartii(ATCC 25827).</title>
        <authorList>
            <person name="Sudarsanam P."/>
            <person name="Ley R."/>
            <person name="Guruge J."/>
            <person name="Turnbaugh P.J."/>
            <person name="Mahowald M."/>
            <person name="Liep D."/>
            <person name="Gordon J."/>
        </authorList>
    </citation>
    <scope>NUCLEOTIDE SEQUENCE [LARGE SCALE GENOMIC DNA]</scope>
    <source>
        <strain evidence="2">ATCC 25827</strain>
    </source>
</reference>
<organism evidence="1 2">
    <name type="scientific">Providencia stuartii ATCC 25827</name>
    <dbReference type="NCBI Taxonomy" id="471874"/>
    <lineage>
        <taxon>Bacteria</taxon>
        <taxon>Pseudomonadati</taxon>
        <taxon>Pseudomonadota</taxon>
        <taxon>Gammaproteobacteria</taxon>
        <taxon>Enterobacterales</taxon>
        <taxon>Morganellaceae</taxon>
        <taxon>Providencia</taxon>
    </lineage>
</organism>
<protein>
    <submittedName>
        <fullName evidence="1">Uncharacterized protein</fullName>
    </submittedName>
</protein>
<evidence type="ECO:0000313" key="1">
    <source>
        <dbReference type="EMBL" id="EDU58717.1"/>
    </source>
</evidence>